<reference evidence="3" key="1">
    <citation type="journal article" date="2020" name="Stud. Mycol.">
        <title>101 Dothideomycetes genomes: a test case for predicting lifestyles and emergence of pathogens.</title>
        <authorList>
            <person name="Haridas S."/>
            <person name="Albert R."/>
            <person name="Binder M."/>
            <person name="Bloem J."/>
            <person name="Labutti K."/>
            <person name="Salamov A."/>
            <person name="Andreopoulos B."/>
            <person name="Baker S."/>
            <person name="Barry K."/>
            <person name="Bills G."/>
            <person name="Bluhm B."/>
            <person name="Cannon C."/>
            <person name="Castanera R."/>
            <person name="Culley D."/>
            <person name="Daum C."/>
            <person name="Ezra D."/>
            <person name="Gonzalez J."/>
            <person name="Henrissat B."/>
            <person name="Kuo A."/>
            <person name="Liang C."/>
            <person name="Lipzen A."/>
            <person name="Lutzoni F."/>
            <person name="Magnuson J."/>
            <person name="Mondo S."/>
            <person name="Nolan M."/>
            <person name="Ohm R."/>
            <person name="Pangilinan J."/>
            <person name="Park H.-J."/>
            <person name="Ramirez L."/>
            <person name="Alfaro M."/>
            <person name="Sun H."/>
            <person name="Tritt A."/>
            <person name="Yoshinaga Y."/>
            <person name="Zwiers L.-H."/>
            <person name="Turgeon B."/>
            <person name="Goodwin S."/>
            <person name="Spatafora J."/>
            <person name="Crous P."/>
            <person name="Grigoriev I."/>
        </authorList>
    </citation>
    <scope>NUCLEOTIDE SEQUENCE</scope>
    <source>
        <strain evidence="3">CBS 627.86</strain>
    </source>
</reference>
<dbReference type="PANTHER" id="PTHR42031">
    <property type="entry name" value="KEY LIME PATHOGENICITY PROTEIN"/>
    <property type="match status" value="1"/>
</dbReference>
<feature type="compositionally biased region" description="Basic residues" evidence="1">
    <location>
        <begin position="483"/>
        <end position="493"/>
    </location>
</feature>
<organism evidence="3 4">
    <name type="scientific">Lophiotrema nucula</name>
    <dbReference type="NCBI Taxonomy" id="690887"/>
    <lineage>
        <taxon>Eukaryota</taxon>
        <taxon>Fungi</taxon>
        <taxon>Dikarya</taxon>
        <taxon>Ascomycota</taxon>
        <taxon>Pezizomycotina</taxon>
        <taxon>Dothideomycetes</taxon>
        <taxon>Pleosporomycetidae</taxon>
        <taxon>Pleosporales</taxon>
        <taxon>Lophiotremataceae</taxon>
        <taxon>Lophiotrema</taxon>
    </lineage>
</organism>
<feature type="compositionally biased region" description="Acidic residues" evidence="1">
    <location>
        <begin position="534"/>
        <end position="546"/>
    </location>
</feature>
<dbReference type="EMBL" id="ML977317">
    <property type="protein sequence ID" value="KAF2118442.1"/>
    <property type="molecule type" value="Genomic_DNA"/>
</dbReference>
<dbReference type="InterPro" id="IPR057218">
    <property type="entry name" value="DUF7896"/>
</dbReference>
<name>A0A6A5ZG29_9PLEO</name>
<feature type="region of interest" description="Disordered" evidence="1">
    <location>
        <begin position="483"/>
        <end position="510"/>
    </location>
</feature>
<proteinExistence type="predicted"/>
<dbReference type="Proteomes" id="UP000799770">
    <property type="component" value="Unassembled WGS sequence"/>
</dbReference>
<evidence type="ECO:0000256" key="1">
    <source>
        <dbReference type="SAM" id="MobiDB-lite"/>
    </source>
</evidence>
<evidence type="ECO:0000313" key="4">
    <source>
        <dbReference type="Proteomes" id="UP000799770"/>
    </source>
</evidence>
<feature type="compositionally biased region" description="Polar residues" evidence="1">
    <location>
        <begin position="305"/>
        <end position="316"/>
    </location>
</feature>
<evidence type="ECO:0000313" key="3">
    <source>
        <dbReference type="EMBL" id="KAF2118442.1"/>
    </source>
</evidence>
<feature type="region of interest" description="Disordered" evidence="1">
    <location>
        <begin position="305"/>
        <end position="360"/>
    </location>
</feature>
<dbReference type="AlphaFoldDB" id="A0A6A5ZG29"/>
<feature type="domain" description="DUF7896" evidence="2">
    <location>
        <begin position="443"/>
        <end position="522"/>
    </location>
</feature>
<gene>
    <name evidence="3" type="ORF">BDV96DRAFT_597268</name>
</gene>
<feature type="region of interest" description="Disordered" evidence="1">
    <location>
        <begin position="525"/>
        <end position="546"/>
    </location>
</feature>
<feature type="compositionally biased region" description="Low complexity" evidence="1">
    <location>
        <begin position="325"/>
        <end position="344"/>
    </location>
</feature>
<dbReference type="OrthoDB" id="5377599at2759"/>
<feature type="region of interest" description="Disordered" evidence="1">
    <location>
        <begin position="58"/>
        <end position="87"/>
    </location>
</feature>
<accession>A0A6A5ZG29</accession>
<dbReference type="PANTHER" id="PTHR42031:SF1">
    <property type="entry name" value="KEY LIME PATHOGENICITY PROTEIN"/>
    <property type="match status" value="1"/>
</dbReference>
<sequence length="614" mass="67482">MAVEFNSSFIDNHILEQAQRDAWSRLPEQQRQALLYHAASSSGFDVAAQPAIAHQVPRSMSYGSSITQTPTPEPNTMDRSHSAPVPMDRTVSTQSAYGSNHNLLYQRSTSVSSWQQSSEDQAASEYTLSSRPAPVSANTPLHTIDEAALFDNSGIHEYTPEQYINTCIQTSNPISSLPPSHIDPSTRLQVAQLTQGSQWGSSYDGSVSPSTPSTVALTTPTLSSSGMSRQSSYNPQFLVDNVSMLNFTSEFSDVYTPFPEDGVISLSSDSCKTISARSDNSHLLAFTGPPSEDLFPTEHLSCSSAQALTPSSQNQLDLAEDMRRSASASSDDSSSSASATSLRSRQQRREQEIRAQASHTKIAPAPKAVDTCDEIKSTPSSEQMVRTQSQDGTSKMVGVLIKAPYIRPQHPKIMCPHCEKQPQGFRGTHELDRHIARVHSKVRKAFICIDASQDKRFLANCKHCRNKKVYGAYYNAAAHLRRAHFHPRKRGRKGKNDEKRGGSGGGDDPAMDYLRQNWIKEIEVANDATSADSTADDADDANDGDDSFEFNDYAATSYQQQPSTHNSSLDVNHYDQYSDPSMFVNSNSAFDQVMQFGGSFDPSSFHFEAEAYMD</sequence>
<feature type="compositionally biased region" description="Polar residues" evidence="1">
    <location>
        <begin position="61"/>
        <end position="70"/>
    </location>
</feature>
<dbReference type="Pfam" id="PF25438">
    <property type="entry name" value="DUF7896"/>
    <property type="match status" value="1"/>
</dbReference>
<evidence type="ECO:0000259" key="2">
    <source>
        <dbReference type="Pfam" id="PF25438"/>
    </source>
</evidence>
<keyword evidence="4" id="KW-1185">Reference proteome</keyword>
<protein>
    <recommendedName>
        <fullName evidence="2">DUF7896 domain-containing protein</fullName>
    </recommendedName>
</protein>